<reference evidence="1 2" key="1">
    <citation type="journal article" date="2018" name="Front. Plant Sci.">
        <title>Red Clover (Trifolium pratense) and Zigzag Clover (T. medium) - A Picture of Genomic Similarities and Differences.</title>
        <authorList>
            <person name="Dluhosova J."/>
            <person name="Istvanek J."/>
            <person name="Nedelnik J."/>
            <person name="Repkova J."/>
        </authorList>
    </citation>
    <scope>NUCLEOTIDE SEQUENCE [LARGE SCALE GENOMIC DNA]</scope>
    <source>
        <strain evidence="2">cv. 10/8</strain>
        <tissue evidence="1">Leaf</tissue>
    </source>
</reference>
<sequence>MGVSGTVVVVGTTAVSVAMPPELDLRAAGIWKIRTLVGVLEMMKAREKREGEERERKGKNDEI</sequence>
<name>A0A392M7N2_9FABA</name>
<dbReference type="EMBL" id="LXQA010005006">
    <property type="protein sequence ID" value="MCH83331.1"/>
    <property type="molecule type" value="Genomic_DNA"/>
</dbReference>
<keyword evidence="2" id="KW-1185">Reference proteome</keyword>
<comment type="caution">
    <text evidence="1">The sequence shown here is derived from an EMBL/GenBank/DDBJ whole genome shotgun (WGS) entry which is preliminary data.</text>
</comment>
<proteinExistence type="predicted"/>
<evidence type="ECO:0000313" key="1">
    <source>
        <dbReference type="EMBL" id="MCH83331.1"/>
    </source>
</evidence>
<organism evidence="1 2">
    <name type="scientific">Trifolium medium</name>
    <dbReference type="NCBI Taxonomy" id="97028"/>
    <lineage>
        <taxon>Eukaryota</taxon>
        <taxon>Viridiplantae</taxon>
        <taxon>Streptophyta</taxon>
        <taxon>Embryophyta</taxon>
        <taxon>Tracheophyta</taxon>
        <taxon>Spermatophyta</taxon>
        <taxon>Magnoliopsida</taxon>
        <taxon>eudicotyledons</taxon>
        <taxon>Gunneridae</taxon>
        <taxon>Pentapetalae</taxon>
        <taxon>rosids</taxon>
        <taxon>fabids</taxon>
        <taxon>Fabales</taxon>
        <taxon>Fabaceae</taxon>
        <taxon>Papilionoideae</taxon>
        <taxon>50 kb inversion clade</taxon>
        <taxon>NPAAA clade</taxon>
        <taxon>Hologalegina</taxon>
        <taxon>IRL clade</taxon>
        <taxon>Trifolieae</taxon>
        <taxon>Trifolium</taxon>
    </lineage>
</organism>
<protein>
    <submittedName>
        <fullName evidence="1">Uncharacterized protein</fullName>
    </submittedName>
</protein>
<dbReference type="AlphaFoldDB" id="A0A392M7N2"/>
<dbReference type="Proteomes" id="UP000265520">
    <property type="component" value="Unassembled WGS sequence"/>
</dbReference>
<accession>A0A392M7N2</accession>
<gene>
    <name evidence="1" type="ORF">A2U01_0004150</name>
</gene>
<evidence type="ECO:0000313" key="2">
    <source>
        <dbReference type="Proteomes" id="UP000265520"/>
    </source>
</evidence>